<evidence type="ECO:0000259" key="3">
    <source>
        <dbReference type="PROSITE" id="PS50846"/>
    </source>
</evidence>
<evidence type="ECO:0000256" key="2">
    <source>
        <dbReference type="SAM" id="MobiDB-lite"/>
    </source>
</evidence>
<reference evidence="4" key="2">
    <citation type="submission" date="2023-04" db="EMBL/GenBank/DDBJ databases">
        <authorList>
            <person name="Bruccoleri R.E."/>
            <person name="Oakeley E.J."/>
            <person name="Faust A.-M."/>
            <person name="Dessus-Babus S."/>
            <person name="Altorfer M."/>
            <person name="Burckhardt D."/>
            <person name="Oertli M."/>
            <person name="Naumann U."/>
            <person name="Petersen F."/>
            <person name="Wong J."/>
        </authorList>
    </citation>
    <scope>NUCLEOTIDE SEQUENCE</scope>
    <source>
        <strain evidence="4">GSM-AAB239-AS_SAM_17_03QT</strain>
        <tissue evidence="4">Leaf</tissue>
    </source>
</reference>
<organism evidence="4 5">
    <name type="scientific">Iris pallida</name>
    <name type="common">Sweet iris</name>
    <dbReference type="NCBI Taxonomy" id="29817"/>
    <lineage>
        <taxon>Eukaryota</taxon>
        <taxon>Viridiplantae</taxon>
        <taxon>Streptophyta</taxon>
        <taxon>Embryophyta</taxon>
        <taxon>Tracheophyta</taxon>
        <taxon>Spermatophyta</taxon>
        <taxon>Magnoliopsida</taxon>
        <taxon>Liliopsida</taxon>
        <taxon>Asparagales</taxon>
        <taxon>Iridaceae</taxon>
        <taxon>Iridoideae</taxon>
        <taxon>Irideae</taxon>
        <taxon>Iris</taxon>
    </lineage>
</organism>
<dbReference type="Proteomes" id="UP001140949">
    <property type="component" value="Unassembled WGS sequence"/>
</dbReference>
<dbReference type="AlphaFoldDB" id="A0AAX6I6Z8"/>
<name>A0AAX6I6Z8_IRIPA</name>
<dbReference type="InterPro" id="IPR036163">
    <property type="entry name" value="HMA_dom_sf"/>
</dbReference>
<dbReference type="EMBL" id="JANAVB010003999">
    <property type="protein sequence ID" value="KAJ6849090.1"/>
    <property type="molecule type" value="Genomic_DNA"/>
</dbReference>
<feature type="compositionally biased region" description="Low complexity" evidence="2">
    <location>
        <begin position="133"/>
        <end position="148"/>
    </location>
</feature>
<feature type="region of interest" description="Disordered" evidence="2">
    <location>
        <begin position="117"/>
        <end position="158"/>
    </location>
</feature>
<keyword evidence="1" id="KW-0479">Metal-binding</keyword>
<keyword evidence="5" id="KW-1185">Reference proteome</keyword>
<dbReference type="SUPFAM" id="SSF55008">
    <property type="entry name" value="HMA, heavy metal-associated domain"/>
    <property type="match status" value="1"/>
</dbReference>
<dbReference type="GO" id="GO:0046872">
    <property type="term" value="F:metal ion binding"/>
    <property type="evidence" value="ECO:0007669"/>
    <property type="project" value="UniProtKB-KW"/>
</dbReference>
<reference evidence="4" key="1">
    <citation type="journal article" date="2023" name="GigaByte">
        <title>Genome assembly of the bearded iris, Iris pallida Lam.</title>
        <authorList>
            <person name="Bruccoleri R.E."/>
            <person name="Oakeley E.J."/>
            <person name="Faust A.M.E."/>
            <person name="Altorfer M."/>
            <person name="Dessus-Babus S."/>
            <person name="Burckhardt D."/>
            <person name="Oertli M."/>
            <person name="Naumann U."/>
            <person name="Petersen F."/>
            <person name="Wong J."/>
        </authorList>
    </citation>
    <scope>NUCLEOTIDE SEQUENCE</scope>
    <source>
        <strain evidence="4">GSM-AAB239-AS_SAM_17_03QT</strain>
    </source>
</reference>
<dbReference type="PANTHER" id="PTHR22814">
    <property type="entry name" value="COPPER TRANSPORT PROTEIN ATOX1-RELATED"/>
    <property type="match status" value="1"/>
</dbReference>
<evidence type="ECO:0000256" key="1">
    <source>
        <dbReference type="ARBA" id="ARBA00022723"/>
    </source>
</evidence>
<comment type="caution">
    <text evidence="4">The sequence shown here is derived from an EMBL/GenBank/DDBJ whole genome shotgun (WGS) entry which is preliminary data.</text>
</comment>
<dbReference type="Gene3D" id="3.30.70.100">
    <property type="match status" value="1"/>
</dbReference>
<proteinExistence type="predicted"/>
<evidence type="ECO:0000313" key="4">
    <source>
        <dbReference type="EMBL" id="KAJ6849090.1"/>
    </source>
</evidence>
<dbReference type="CDD" id="cd00371">
    <property type="entry name" value="HMA"/>
    <property type="match status" value="1"/>
</dbReference>
<dbReference type="InterPro" id="IPR006121">
    <property type="entry name" value="HMA_dom"/>
</dbReference>
<protein>
    <submittedName>
        <fullName evidence="4">Heavy metal-associated isoprenylated plant protein 5-like isoform X1</fullName>
    </submittedName>
</protein>
<gene>
    <name evidence="4" type="ORF">M6B38_271430</name>
</gene>
<sequence length="253" mass="28024">MIVPQVNCNPEFAIGCHVGLRSRPQFKISFSYILVLVSTESLETLVLLQKARVTELHVRMDCNGCVQRIKKAMLSIDGVYDVYVDLPQQKITVVGRVEPEVLVKAIKKTKKTATVCSHTDAPASTEPAADQVPGPAEAPPAEAAALPPEAEPSPQEPKDVEEVHMVHLYPHSYGYREHWTPTGHGTRQPDPQYCVNHSYSSRMPPPHVSEYVTEHGHRSPPRDHMRYHGSGAYGDDQITTIFSDENPNACSIV</sequence>
<dbReference type="PANTHER" id="PTHR22814:SF320">
    <property type="entry name" value="OS01G0309800 PROTEIN"/>
    <property type="match status" value="1"/>
</dbReference>
<dbReference type="PROSITE" id="PS50846">
    <property type="entry name" value="HMA_2"/>
    <property type="match status" value="1"/>
</dbReference>
<dbReference type="Pfam" id="PF00403">
    <property type="entry name" value="HMA"/>
    <property type="match status" value="1"/>
</dbReference>
<feature type="domain" description="HMA" evidence="3">
    <location>
        <begin position="51"/>
        <end position="114"/>
    </location>
</feature>
<accession>A0AAX6I6Z8</accession>
<evidence type="ECO:0000313" key="5">
    <source>
        <dbReference type="Proteomes" id="UP001140949"/>
    </source>
</evidence>